<reference evidence="1 2" key="1">
    <citation type="submission" date="2008-10" db="EMBL/GenBank/DDBJ databases">
        <authorList>
            <person name="Fulton L."/>
            <person name="Clifton S."/>
            <person name="Fulton B."/>
            <person name="Xu J."/>
            <person name="Minx P."/>
            <person name="Pepin K.H."/>
            <person name="Johnson M."/>
            <person name="Bhonagiri V."/>
            <person name="Nash W.E."/>
            <person name="Mardis E.R."/>
            <person name="Wilson R.K."/>
        </authorList>
    </citation>
    <scope>NUCLEOTIDE SEQUENCE [LARGE SCALE GENOMIC DNA]</scope>
    <source>
        <strain evidence="1 2">DSM 2375</strain>
    </source>
</reference>
<accession>B9AGY8</accession>
<comment type="caution">
    <text evidence="1">The sequence shown here is derived from an EMBL/GenBank/DDBJ whole genome shotgun (WGS) entry which is preliminary data.</text>
</comment>
<organism evidence="1 2">
    <name type="scientific">Methanobrevibacter smithii DSM 2375</name>
    <dbReference type="NCBI Taxonomy" id="483214"/>
    <lineage>
        <taxon>Archaea</taxon>
        <taxon>Methanobacteriati</taxon>
        <taxon>Methanobacteriota</taxon>
        <taxon>Methanomada group</taxon>
        <taxon>Methanobacteria</taxon>
        <taxon>Methanobacteriales</taxon>
        <taxon>Methanobacteriaceae</taxon>
        <taxon>Methanobrevibacter</taxon>
    </lineage>
</organism>
<protein>
    <submittedName>
        <fullName evidence="1">Uncharacterized protein</fullName>
    </submittedName>
</protein>
<dbReference type="EMBL" id="ABYW01000018">
    <property type="protein sequence ID" value="EEE42728.1"/>
    <property type="molecule type" value="Genomic_DNA"/>
</dbReference>
<name>B9AGY8_METSM</name>
<dbReference type="Proteomes" id="UP000003489">
    <property type="component" value="Unassembled WGS sequence"/>
</dbReference>
<gene>
    <name evidence="1" type="ORF">METSMIALI_01646</name>
</gene>
<evidence type="ECO:0000313" key="1">
    <source>
        <dbReference type="EMBL" id="EEE42728.1"/>
    </source>
</evidence>
<reference evidence="1 2" key="2">
    <citation type="submission" date="2008-11" db="EMBL/GenBank/DDBJ databases">
        <title>Draft genome sequence of Methanobrevibacter smithii (DSM 2375).</title>
        <authorList>
            <person name="Sudarsanam P."/>
            <person name="Ley R."/>
            <person name="Guruge J."/>
            <person name="Turnbaugh P.J."/>
            <person name="Mahowald M."/>
            <person name="Liep D."/>
            <person name="Gordon J."/>
        </authorList>
    </citation>
    <scope>NUCLEOTIDE SEQUENCE [LARGE SCALE GENOMIC DNA]</scope>
    <source>
        <strain evidence="1 2">DSM 2375</strain>
    </source>
</reference>
<dbReference type="PATRIC" id="fig|483214.13.peg.1583"/>
<sequence>MKMDRSVWTINNKHFTLILDAKTESGKVSDRKFSPGEDIWTNEIPQLKFEDENTQKEYDNFISDLLMLLSEPNVDQVFIDAKIGEESEYDTSATYEPVIIRKIEDYEVEKIIS</sequence>
<evidence type="ECO:0000313" key="2">
    <source>
        <dbReference type="Proteomes" id="UP000003489"/>
    </source>
</evidence>
<proteinExistence type="predicted"/>
<dbReference type="HOGENOM" id="CLU_2152646_0_0_2"/>
<dbReference type="AlphaFoldDB" id="B9AGY8"/>